<dbReference type="AlphaFoldDB" id="A0A967AWT6"/>
<organism evidence="1 2">
    <name type="scientific">Pelagihabitans pacificus</name>
    <dbReference type="NCBI Taxonomy" id="2696054"/>
    <lineage>
        <taxon>Bacteria</taxon>
        <taxon>Pseudomonadati</taxon>
        <taxon>Bacteroidota</taxon>
        <taxon>Flavobacteriia</taxon>
        <taxon>Flavobacteriales</taxon>
        <taxon>Flavobacteriaceae</taxon>
        <taxon>Pelagihabitans</taxon>
    </lineage>
</organism>
<dbReference type="EMBL" id="VIKU02000008">
    <property type="protein sequence ID" value="NHF61372.1"/>
    <property type="molecule type" value="Genomic_DNA"/>
</dbReference>
<evidence type="ECO:0000313" key="2">
    <source>
        <dbReference type="Proteomes" id="UP000707206"/>
    </source>
</evidence>
<comment type="caution">
    <text evidence="1">The sequence shown here is derived from an EMBL/GenBank/DDBJ whole genome shotgun (WGS) entry which is preliminary data.</text>
</comment>
<dbReference type="RefSeq" id="WP_152575875.1">
    <property type="nucleotide sequence ID" value="NZ_VIKU02000008.1"/>
</dbReference>
<sequence>MKRILFFAFVVFTISQGVSQTFFDTATKKSWEGEGTLMGADAKFKMQWDKVLDGRFYRLKFENQRETTNGKIVFKAIGFYRVTDSLSFHGTWFDSRGISFPLKGVLAENQLVVHWGTPDTEIGKTVYTVVAGGKIAVEDFIEQNGELVNFGKSIYR</sequence>
<gene>
    <name evidence="1" type="ORF">FK220_018605</name>
</gene>
<dbReference type="Proteomes" id="UP000707206">
    <property type="component" value="Unassembled WGS sequence"/>
</dbReference>
<evidence type="ECO:0000313" key="1">
    <source>
        <dbReference type="EMBL" id="NHF61372.1"/>
    </source>
</evidence>
<protein>
    <submittedName>
        <fullName evidence="1">Uncharacterized protein</fullName>
    </submittedName>
</protein>
<proteinExistence type="predicted"/>
<reference evidence="1" key="1">
    <citation type="submission" date="2019-07" db="EMBL/GenBank/DDBJ databases">
        <authorList>
            <person name="De-Chao Zhang Q."/>
        </authorList>
    </citation>
    <scope>NUCLEOTIDE SEQUENCE</scope>
    <source>
        <strain evidence="1">TP-CH-4</strain>
    </source>
</reference>
<reference evidence="1" key="2">
    <citation type="submission" date="2020-03" db="EMBL/GenBank/DDBJ databases">
        <title>Flavobacteriaceae bacterium strain TP-CH-4, a member of the family Flavobacteriaceae isolated from a deep-sea seamount.</title>
        <authorList>
            <person name="Zhang D.-C."/>
        </authorList>
    </citation>
    <scope>NUCLEOTIDE SEQUENCE</scope>
    <source>
        <strain evidence="1">TP-CH-4</strain>
    </source>
</reference>
<keyword evidence="2" id="KW-1185">Reference proteome</keyword>
<name>A0A967AWT6_9FLAO</name>
<accession>A0A967AWT6</accession>